<protein>
    <submittedName>
        <fullName evidence="1">LRR receptor-like serine/threonine-protein kinase GSO2</fullName>
        <ecNumber evidence="1">2.7.11.1</ecNumber>
    </submittedName>
</protein>
<dbReference type="InterPro" id="IPR052592">
    <property type="entry name" value="LRR-RLK"/>
</dbReference>
<keyword evidence="1" id="KW-0808">Transferase</keyword>
<organism evidence="1">
    <name type="scientific">Glycine soja</name>
    <name type="common">Wild soybean</name>
    <dbReference type="NCBI Taxonomy" id="3848"/>
    <lineage>
        <taxon>Eukaryota</taxon>
        <taxon>Viridiplantae</taxon>
        <taxon>Streptophyta</taxon>
        <taxon>Embryophyta</taxon>
        <taxon>Tracheophyta</taxon>
        <taxon>Spermatophyta</taxon>
        <taxon>Magnoliopsida</taxon>
        <taxon>eudicotyledons</taxon>
        <taxon>Gunneridae</taxon>
        <taxon>Pentapetalae</taxon>
        <taxon>rosids</taxon>
        <taxon>fabids</taxon>
        <taxon>Fabales</taxon>
        <taxon>Fabaceae</taxon>
        <taxon>Papilionoideae</taxon>
        <taxon>50 kb inversion clade</taxon>
        <taxon>NPAAA clade</taxon>
        <taxon>indigoferoid/millettioid clade</taxon>
        <taxon>Phaseoleae</taxon>
        <taxon>Glycine</taxon>
        <taxon>Glycine subgen. Soja</taxon>
    </lineage>
</organism>
<gene>
    <name evidence="1" type="ORF">glysoja_031325</name>
</gene>
<dbReference type="Proteomes" id="UP000053555">
    <property type="component" value="Unassembled WGS sequence"/>
</dbReference>
<dbReference type="SUPFAM" id="SSF52047">
    <property type="entry name" value="RNI-like"/>
    <property type="match status" value="1"/>
</dbReference>
<dbReference type="EC" id="2.7.11.1" evidence="1"/>
<dbReference type="PANTHER" id="PTHR48054:SF47">
    <property type="entry name" value="OS06G0179800 PROTEIN"/>
    <property type="match status" value="1"/>
</dbReference>
<sequence>MLQCEGYFSYLRHNIEIPNGENSRNLVANVVLKFHDDPTVNESEIVVFLKQEQFHAWIENSSSLSLLNLAVNNLHECIPIEVGKLSRLTLLALNGNNLSGTIPADFGYTLPNRETWAGGVNSFTVTILESLSNASRLEILDFAENGLTSVNGIHGSIPIGIKNLANLAVQGLGENNLSGFVPHTIVYLDLSHNALIGSVPVEVGKLVNLAQETFFEGNIPSTMQYLIGLQDIDLSCNNLSGQIPEFLAEFKVLKHLNLSYNGFKGKKIDHQGNDFKALVFEFMPNGSLEEWLHPNMEWVASLQHWKIVTVMGYYYLRFSQEKDQQMKHLKVSACMGIYHFTALALPNHVMEIIDPLLLPKQEFDDRDEEFSAKEKAMLRENEPEVALMMSVRGGVVTGHVEVSHRIKIVSR</sequence>
<dbReference type="EMBL" id="KN656954">
    <property type="protein sequence ID" value="KHN22740.1"/>
    <property type="molecule type" value="Genomic_DNA"/>
</dbReference>
<keyword evidence="1" id="KW-0418">Kinase</keyword>
<dbReference type="InterPro" id="IPR032675">
    <property type="entry name" value="LRR_dom_sf"/>
</dbReference>
<evidence type="ECO:0000313" key="1">
    <source>
        <dbReference type="EMBL" id="KHN22740.1"/>
    </source>
</evidence>
<dbReference type="Pfam" id="PF00560">
    <property type="entry name" value="LRR_1"/>
    <property type="match status" value="3"/>
</dbReference>
<dbReference type="AlphaFoldDB" id="A0A0B2QMT2"/>
<dbReference type="InterPro" id="IPR001611">
    <property type="entry name" value="Leu-rich_rpt"/>
</dbReference>
<dbReference type="Gene3D" id="3.80.10.10">
    <property type="entry name" value="Ribonuclease Inhibitor"/>
    <property type="match status" value="1"/>
</dbReference>
<name>A0A0B2QMT2_GLYSO</name>
<dbReference type="PANTHER" id="PTHR48054">
    <property type="entry name" value="RECEPTOR KINASE-LIKE PROTEIN XA21"/>
    <property type="match status" value="1"/>
</dbReference>
<dbReference type="GO" id="GO:0004674">
    <property type="term" value="F:protein serine/threonine kinase activity"/>
    <property type="evidence" value="ECO:0007669"/>
    <property type="project" value="UniProtKB-EC"/>
</dbReference>
<accession>A0A0B2QMT2</accession>
<proteinExistence type="predicted"/>
<reference evidence="1" key="1">
    <citation type="submission" date="2014-07" db="EMBL/GenBank/DDBJ databases">
        <title>Identification of a novel salt tolerance gene in wild soybean by whole-genome sequencing.</title>
        <authorList>
            <person name="Lam H.-M."/>
            <person name="Qi X."/>
            <person name="Li M.-W."/>
            <person name="Liu X."/>
            <person name="Xie M."/>
            <person name="Ni M."/>
            <person name="Xu X."/>
        </authorList>
    </citation>
    <scope>NUCLEOTIDE SEQUENCE [LARGE SCALE GENOMIC DNA]</scope>
    <source>
        <tissue evidence="1">Root</tissue>
    </source>
</reference>
<keyword evidence="1" id="KW-0675">Receptor</keyword>